<keyword evidence="2" id="KW-0472">Membrane</keyword>
<keyword evidence="2" id="KW-0812">Transmembrane</keyword>
<keyword evidence="5" id="KW-1185">Reference proteome</keyword>
<reference evidence="4" key="2">
    <citation type="submission" date="2020-09" db="EMBL/GenBank/DDBJ databases">
        <authorList>
            <person name="Sun Q."/>
            <person name="Zhou Y."/>
        </authorList>
    </citation>
    <scope>NUCLEOTIDE SEQUENCE</scope>
    <source>
        <strain evidence="4">CGMCC 4.7306</strain>
    </source>
</reference>
<feature type="transmembrane region" description="Helical" evidence="2">
    <location>
        <begin position="13"/>
        <end position="35"/>
    </location>
</feature>
<organism evidence="4 5">
    <name type="scientific">Microlunatus endophyticus</name>
    <dbReference type="NCBI Taxonomy" id="1716077"/>
    <lineage>
        <taxon>Bacteria</taxon>
        <taxon>Bacillati</taxon>
        <taxon>Actinomycetota</taxon>
        <taxon>Actinomycetes</taxon>
        <taxon>Propionibacteriales</taxon>
        <taxon>Propionibacteriaceae</taxon>
        <taxon>Microlunatus</taxon>
    </lineage>
</organism>
<feature type="transmembrane region" description="Helical" evidence="2">
    <location>
        <begin position="227"/>
        <end position="246"/>
    </location>
</feature>
<feature type="transmembrane region" description="Helical" evidence="2">
    <location>
        <begin position="196"/>
        <end position="215"/>
    </location>
</feature>
<evidence type="ECO:0000313" key="5">
    <source>
        <dbReference type="Proteomes" id="UP000613840"/>
    </source>
</evidence>
<comment type="caution">
    <text evidence="4">The sequence shown here is derived from an EMBL/GenBank/DDBJ whole genome shotgun (WGS) entry which is preliminary data.</text>
</comment>
<sequence length="259" mass="29291">MEPHSTPPQWLDVLGWISLIAAFASAAYILYDIYINRYRQKMTIMEVVYPTTALYLGPAAVWFYRKYGRRKSTKLTTRHPERPDERSGGHNRHQHHTGSGETSLSGEEGLPRVSWDQTAEAVTHCGAGCTLGDIVAEWSVLALGITIAGTALYADIVFDFVLAWLLGIIFQYFTIVPMRELRPLQGIKEAIKADTLSIIAFQIGLFAGMIIYQLFLFSNPLPKTTATYWFLMQLSMTLGFFTAYPVNRWLIRRGVKEAM</sequence>
<feature type="region of interest" description="Disordered" evidence="1">
    <location>
        <begin position="73"/>
        <end position="109"/>
    </location>
</feature>
<feature type="compositionally biased region" description="Low complexity" evidence="1">
    <location>
        <begin position="97"/>
        <end position="108"/>
    </location>
</feature>
<feature type="transmembrane region" description="Helical" evidence="2">
    <location>
        <begin position="47"/>
        <end position="64"/>
    </location>
</feature>
<protein>
    <submittedName>
        <fullName evidence="4">Membrane protein</fullName>
    </submittedName>
</protein>
<feature type="compositionally biased region" description="Basic and acidic residues" evidence="1">
    <location>
        <begin position="78"/>
        <end position="88"/>
    </location>
</feature>
<evidence type="ECO:0000313" key="4">
    <source>
        <dbReference type="EMBL" id="GGL79667.1"/>
    </source>
</evidence>
<gene>
    <name evidence="4" type="ORF">GCM10011575_42460</name>
</gene>
<dbReference type="InterPro" id="IPR025509">
    <property type="entry name" value="DUF4396"/>
</dbReference>
<dbReference type="AlphaFoldDB" id="A0A917SHU4"/>
<dbReference type="Proteomes" id="UP000613840">
    <property type="component" value="Unassembled WGS sequence"/>
</dbReference>
<feature type="transmembrane region" description="Helical" evidence="2">
    <location>
        <begin position="156"/>
        <end position="175"/>
    </location>
</feature>
<evidence type="ECO:0000256" key="1">
    <source>
        <dbReference type="SAM" id="MobiDB-lite"/>
    </source>
</evidence>
<dbReference type="EMBL" id="BMMZ01000014">
    <property type="protein sequence ID" value="GGL79667.1"/>
    <property type="molecule type" value="Genomic_DNA"/>
</dbReference>
<evidence type="ECO:0000256" key="2">
    <source>
        <dbReference type="SAM" id="Phobius"/>
    </source>
</evidence>
<proteinExistence type="predicted"/>
<name>A0A917SHU4_9ACTN</name>
<dbReference type="RefSeq" id="WP_188897593.1">
    <property type="nucleotide sequence ID" value="NZ_BMMZ01000014.1"/>
</dbReference>
<accession>A0A917SHU4</accession>
<keyword evidence="2" id="KW-1133">Transmembrane helix</keyword>
<reference evidence="4" key="1">
    <citation type="journal article" date="2014" name="Int. J. Syst. Evol. Microbiol.">
        <title>Complete genome sequence of Corynebacterium casei LMG S-19264T (=DSM 44701T), isolated from a smear-ripened cheese.</title>
        <authorList>
            <consortium name="US DOE Joint Genome Institute (JGI-PGF)"/>
            <person name="Walter F."/>
            <person name="Albersmeier A."/>
            <person name="Kalinowski J."/>
            <person name="Ruckert C."/>
        </authorList>
    </citation>
    <scope>NUCLEOTIDE SEQUENCE</scope>
    <source>
        <strain evidence="4">CGMCC 4.7306</strain>
    </source>
</reference>
<feature type="domain" description="DUF4396" evidence="3">
    <location>
        <begin position="114"/>
        <end position="256"/>
    </location>
</feature>
<evidence type="ECO:0000259" key="3">
    <source>
        <dbReference type="Pfam" id="PF14342"/>
    </source>
</evidence>
<dbReference type="Pfam" id="PF14342">
    <property type="entry name" value="DUF4396"/>
    <property type="match status" value="1"/>
</dbReference>